<dbReference type="InterPro" id="IPR050570">
    <property type="entry name" value="Cell_wall_metabolism_enzyme"/>
</dbReference>
<dbReference type="CDD" id="cd12797">
    <property type="entry name" value="M23_peptidase"/>
    <property type="match status" value="1"/>
</dbReference>
<feature type="domain" description="Peptidoglycan hydrolase PcsB coiled-coil" evidence="5">
    <location>
        <begin position="69"/>
        <end position="136"/>
    </location>
</feature>
<evidence type="ECO:0000259" key="5">
    <source>
        <dbReference type="Pfam" id="PF24568"/>
    </source>
</evidence>
<feature type="coiled-coil region" evidence="2">
    <location>
        <begin position="120"/>
        <end position="193"/>
    </location>
</feature>
<name>A0A645EA84_9ZZZZ</name>
<evidence type="ECO:0000313" key="6">
    <source>
        <dbReference type="EMBL" id="MPM97532.1"/>
    </source>
</evidence>
<feature type="domain" description="M23ase beta-sheet core" evidence="4">
    <location>
        <begin position="244"/>
        <end position="349"/>
    </location>
</feature>
<feature type="compositionally biased region" description="Basic and acidic residues" evidence="3">
    <location>
        <begin position="7"/>
        <end position="24"/>
    </location>
</feature>
<accession>A0A645EA84</accession>
<reference evidence="6" key="1">
    <citation type="submission" date="2019-08" db="EMBL/GenBank/DDBJ databases">
        <authorList>
            <person name="Kucharzyk K."/>
            <person name="Murdoch R.W."/>
            <person name="Higgins S."/>
            <person name="Loffler F."/>
        </authorList>
    </citation>
    <scope>NUCLEOTIDE SEQUENCE</scope>
</reference>
<dbReference type="InterPro" id="IPR011055">
    <property type="entry name" value="Dup_hybrid_motif"/>
</dbReference>
<proteinExistence type="predicted"/>
<evidence type="ECO:0000256" key="3">
    <source>
        <dbReference type="SAM" id="MobiDB-lite"/>
    </source>
</evidence>
<dbReference type="InterPro" id="IPR057309">
    <property type="entry name" value="PcsB_CC"/>
</dbReference>
<organism evidence="6">
    <name type="scientific">bioreactor metagenome</name>
    <dbReference type="NCBI Taxonomy" id="1076179"/>
    <lineage>
        <taxon>unclassified sequences</taxon>
        <taxon>metagenomes</taxon>
        <taxon>ecological metagenomes</taxon>
    </lineage>
</organism>
<protein>
    <submittedName>
        <fullName evidence="6">Uncharacterized protein</fullName>
    </submittedName>
</protein>
<dbReference type="Pfam" id="PF01551">
    <property type="entry name" value="Peptidase_M23"/>
    <property type="match status" value="1"/>
</dbReference>
<evidence type="ECO:0000256" key="1">
    <source>
        <dbReference type="ARBA" id="ARBA00022729"/>
    </source>
</evidence>
<dbReference type="EMBL" id="VSSQ01043802">
    <property type="protein sequence ID" value="MPM97532.1"/>
    <property type="molecule type" value="Genomic_DNA"/>
</dbReference>
<evidence type="ECO:0000259" key="4">
    <source>
        <dbReference type="Pfam" id="PF01551"/>
    </source>
</evidence>
<dbReference type="InterPro" id="IPR016047">
    <property type="entry name" value="M23ase_b-sheet_dom"/>
</dbReference>
<dbReference type="Gene3D" id="2.70.70.10">
    <property type="entry name" value="Glucose Permease (Domain IIA)"/>
    <property type="match status" value="1"/>
</dbReference>
<dbReference type="GO" id="GO:0004222">
    <property type="term" value="F:metalloendopeptidase activity"/>
    <property type="evidence" value="ECO:0007669"/>
    <property type="project" value="TreeGrafter"/>
</dbReference>
<sequence length="354" mass="38871">MQALQKQLEEVRQKGKDLEKEEQNQKAYKSNLESQVTIIQQQIAALAKSIEDTKVALAQKQAELDQKRRDIADTEDLFEQRLRAMQVNHTSGALSTILAVNTFDELLTASTTLSRISIADTDLLKKLAQERQEMEQQEATINAELEQLQTDVDAQNAKKTELAGSLQQVDANLTDLEAQQKANEQDEARLLQEYVAARAAAEAELNRPSDNTEFVGGSYGWPVPGYSNISSGYGWRTLYGKADFHTGIDIARTNAAGQGIYGKPILAAADGTIAFTQTSYVPGRGYGIYLIIDHGGGISTLYGHTSGLAVKMGQKVTRGQTIAYVGSTGWSTGPHLHFEVRVNGKHTNPWPYLQ</sequence>
<keyword evidence="2" id="KW-0175">Coiled coil</keyword>
<feature type="region of interest" description="Disordered" evidence="3">
    <location>
        <begin position="1"/>
        <end position="27"/>
    </location>
</feature>
<dbReference type="SUPFAM" id="SSF51261">
    <property type="entry name" value="Duplicated hybrid motif"/>
    <property type="match status" value="1"/>
</dbReference>
<dbReference type="PANTHER" id="PTHR21666">
    <property type="entry name" value="PEPTIDASE-RELATED"/>
    <property type="match status" value="1"/>
</dbReference>
<comment type="caution">
    <text evidence="6">The sequence shown here is derived from an EMBL/GenBank/DDBJ whole genome shotgun (WGS) entry which is preliminary data.</text>
</comment>
<dbReference type="Pfam" id="PF24568">
    <property type="entry name" value="CC_PcsB"/>
    <property type="match status" value="1"/>
</dbReference>
<dbReference type="AlphaFoldDB" id="A0A645EA84"/>
<evidence type="ECO:0000256" key="2">
    <source>
        <dbReference type="SAM" id="Coils"/>
    </source>
</evidence>
<keyword evidence="1" id="KW-0732">Signal</keyword>
<dbReference type="Gene3D" id="6.10.250.3150">
    <property type="match status" value="1"/>
</dbReference>
<feature type="coiled-coil region" evidence="2">
    <location>
        <begin position="50"/>
        <end position="77"/>
    </location>
</feature>
<gene>
    <name evidence="6" type="ORF">SDC9_144706</name>
</gene>
<dbReference type="PANTHER" id="PTHR21666:SF270">
    <property type="entry name" value="MUREIN HYDROLASE ACTIVATOR ENVC"/>
    <property type="match status" value="1"/>
</dbReference>